<sequence>MDIRDKQKTSWLEKFDQHKYLYSYLLIAAYLFINNTINASSVWMEHNRSGEAQIQLWEPYVWEYSSALSTLILLPFIFALFRRMPLRFAHLGRQCFIHFLITILYSAAHVGIMVMLREGIYLLDGGNYDFSPWLREFWYEYRKDAWGYVFWLIIYQIVQSLYARIKGEASIVNAHDEANTLNNDSAHSTSPNSSPDFLLVKKLDKEFLVKVDEIEWLESAGNYVNLHKHGRIYPLRGTLNQTISRLANKGFSRIHRSFAVNLAAIDNIQYQPSGDGKVTLKSGNTLNLSRRYKDELKRQFG</sequence>
<feature type="domain" description="HTH LytTR-type" evidence="3">
    <location>
        <begin position="198"/>
        <end position="301"/>
    </location>
</feature>
<dbReference type="Gene3D" id="2.40.50.1020">
    <property type="entry name" value="LytTr DNA-binding domain"/>
    <property type="match status" value="1"/>
</dbReference>
<keyword evidence="2" id="KW-0812">Transmembrane</keyword>
<keyword evidence="1" id="KW-0902">Two-component regulatory system</keyword>
<dbReference type="RefSeq" id="WP_008845936.1">
    <property type="nucleotide sequence ID" value="NZ_BAEN01000066.1"/>
</dbReference>
<dbReference type="InterPro" id="IPR012379">
    <property type="entry name" value="LytTR_MHYE"/>
</dbReference>
<dbReference type="AlphaFoldDB" id="K6YHN3"/>
<dbReference type="EMBL" id="BAEN01000066">
    <property type="protein sequence ID" value="GAC16133.1"/>
    <property type="molecule type" value="Genomic_DNA"/>
</dbReference>
<proteinExistence type="predicted"/>
<keyword evidence="2" id="KW-1133">Transmembrane helix</keyword>
<dbReference type="GO" id="GO:0000156">
    <property type="term" value="F:phosphorelay response regulator activity"/>
    <property type="evidence" value="ECO:0007669"/>
    <property type="project" value="InterPro"/>
</dbReference>
<feature type="transmembrane region" description="Helical" evidence="2">
    <location>
        <begin position="21"/>
        <end position="44"/>
    </location>
</feature>
<reference evidence="4 5" key="1">
    <citation type="journal article" date="2017" name="Antonie Van Leeuwenhoek">
        <title>Rhizobium rhizosphaerae sp. nov., a novel species isolated from rice rhizosphere.</title>
        <authorList>
            <person name="Zhao J.J."/>
            <person name="Zhang J."/>
            <person name="Zhang R.J."/>
            <person name="Zhang C.W."/>
            <person name="Yin H.Q."/>
            <person name="Zhang X.X."/>
        </authorList>
    </citation>
    <scope>NUCLEOTIDE SEQUENCE [LARGE SCALE GENOMIC DNA]</scope>
    <source>
        <strain evidence="4 5">E3</strain>
    </source>
</reference>
<feature type="transmembrane region" description="Helical" evidence="2">
    <location>
        <begin position="95"/>
        <end position="116"/>
    </location>
</feature>
<accession>K6YHN3</accession>
<protein>
    <submittedName>
        <fullName evidence="4">Regulatory protein</fullName>
    </submittedName>
</protein>
<dbReference type="PANTHER" id="PTHR37299:SF1">
    <property type="entry name" value="STAGE 0 SPORULATION PROTEIN A HOMOLOG"/>
    <property type="match status" value="1"/>
</dbReference>
<evidence type="ECO:0000313" key="5">
    <source>
        <dbReference type="Proteomes" id="UP000006334"/>
    </source>
</evidence>
<dbReference type="InterPro" id="IPR007492">
    <property type="entry name" value="LytTR_DNA-bd_dom"/>
</dbReference>
<dbReference type="InterPro" id="IPR046947">
    <property type="entry name" value="LytR-like"/>
</dbReference>
<name>K6YHN3_9ALTE</name>
<dbReference type="GO" id="GO:0003677">
    <property type="term" value="F:DNA binding"/>
    <property type="evidence" value="ECO:0007669"/>
    <property type="project" value="InterPro"/>
</dbReference>
<keyword evidence="2" id="KW-0472">Membrane</keyword>
<dbReference type="PROSITE" id="PS50930">
    <property type="entry name" value="HTH_LYTTR"/>
    <property type="match status" value="1"/>
</dbReference>
<feature type="transmembrane region" description="Helical" evidence="2">
    <location>
        <begin position="64"/>
        <end position="83"/>
    </location>
</feature>
<organism evidence="4 5">
    <name type="scientific">Aliiglaciecola lipolytica E3</name>
    <dbReference type="NCBI Taxonomy" id="1127673"/>
    <lineage>
        <taxon>Bacteria</taxon>
        <taxon>Pseudomonadati</taxon>
        <taxon>Pseudomonadota</taxon>
        <taxon>Gammaproteobacteria</taxon>
        <taxon>Alteromonadales</taxon>
        <taxon>Alteromonadaceae</taxon>
        <taxon>Aliiglaciecola</taxon>
    </lineage>
</organism>
<dbReference type="PIRSF" id="PIRSF031767">
    <property type="entry name" value="MHYE_LytTR"/>
    <property type="match status" value="1"/>
</dbReference>
<dbReference type="PANTHER" id="PTHR37299">
    <property type="entry name" value="TRANSCRIPTIONAL REGULATOR-RELATED"/>
    <property type="match status" value="1"/>
</dbReference>
<gene>
    <name evidence="4" type="ORF">GLIP_3521</name>
</gene>
<dbReference type="STRING" id="1127673.GLIP_3521"/>
<evidence type="ECO:0000256" key="2">
    <source>
        <dbReference type="SAM" id="Phobius"/>
    </source>
</evidence>
<dbReference type="Proteomes" id="UP000006334">
    <property type="component" value="Unassembled WGS sequence"/>
</dbReference>
<dbReference type="SMART" id="SM00850">
    <property type="entry name" value="LytTR"/>
    <property type="match status" value="1"/>
</dbReference>
<comment type="caution">
    <text evidence="4">The sequence shown here is derived from an EMBL/GenBank/DDBJ whole genome shotgun (WGS) entry which is preliminary data.</text>
</comment>
<evidence type="ECO:0000256" key="1">
    <source>
        <dbReference type="ARBA" id="ARBA00023012"/>
    </source>
</evidence>
<evidence type="ECO:0000259" key="3">
    <source>
        <dbReference type="PROSITE" id="PS50930"/>
    </source>
</evidence>
<keyword evidence="5" id="KW-1185">Reference proteome</keyword>
<dbReference type="Pfam" id="PF04397">
    <property type="entry name" value="LytTR"/>
    <property type="match status" value="1"/>
</dbReference>
<evidence type="ECO:0000313" key="4">
    <source>
        <dbReference type="EMBL" id="GAC16133.1"/>
    </source>
</evidence>
<dbReference type="eggNOG" id="COG3279">
    <property type="taxonomic scope" value="Bacteria"/>
</dbReference>